<accession>A0ACC0JG76</accession>
<reference evidence="1 2" key="1">
    <citation type="journal article" date="2022" name="Genome Biol. Evol.">
        <title>The Spruce Budworm Genome: Reconstructing the Evolutionary History of Antifreeze Proteins.</title>
        <authorList>
            <person name="Beliveau C."/>
            <person name="Gagne P."/>
            <person name="Picq S."/>
            <person name="Vernygora O."/>
            <person name="Keeling C.I."/>
            <person name="Pinkney K."/>
            <person name="Doucet D."/>
            <person name="Wen F."/>
            <person name="Johnston J.S."/>
            <person name="Maaroufi H."/>
            <person name="Boyle B."/>
            <person name="Laroche J."/>
            <person name="Dewar K."/>
            <person name="Juretic N."/>
            <person name="Blackburn G."/>
            <person name="Nisole A."/>
            <person name="Brunet B."/>
            <person name="Brandao M."/>
            <person name="Lumley L."/>
            <person name="Duan J."/>
            <person name="Quan G."/>
            <person name="Lucarotti C.J."/>
            <person name="Roe A.D."/>
            <person name="Sperling F.A.H."/>
            <person name="Levesque R.C."/>
            <person name="Cusson M."/>
        </authorList>
    </citation>
    <scope>NUCLEOTIDE SEQUENCE [LARGE SCALE GENOMIC DNA]</scope>
    <source>
        <strain evidence="1">Glfc:IPQL:Cfum</strain>
    </source>
</reference>
<gene>
    <name evidence="1" type="ORF">MSG28_014160</name>
</gene>
<evidence type="ECO:0000313" key="1">
    <source>
        <dbReference type="EMBL" id="KAI8423075.1"/>
    </source>
</evidence>
<dbReference type="Proteomes" id="UP001064048">
    <property type="component" value="Chromosome 25"/>
</dbReference>
<organism evidence="1 2">
    <name type="scientific">Choristoneura fumiferana</name>
    <name type="common">Spruce budworm moth</name>
    <name type="synonym">Archips fumiferana</name>
    <dbReference type="NCBI Taxonomy" id="7141"/>
    <lineage>
        <taxon>Eukaryota</taxon>
        <taxon>Metazoa</taxon>
        <taxon>Ecdysozoa</taxon>
        <taxon>Arthropoda</taxon>
        <taxon>Hexapoda</taxon>
        <taxon>Insecta</taxon>
        <taxon>Pterygota</taxon>
        <taxon>Neoptera</taxon>
        <taxon>Endopterygota</taxon>
        <taxon>Lepidoptera</taxon>
        <taxon>Glossata</taxon>
        <taxon>Ditrysia</taxon>
        <taxon>Tortricoidea</taxon>
        <taxon>Tortricidae</taxon>
        <taxon>Tortricinae</taxon>
        <taxon>Choristoneura</taxon>
    </lineage>
</organism>
<proteinExistence type="predicted"/>
<protein>
    <submittedName>
        <fullName evidence="1">Uncharacterized protein</fullName>
    </submittedName>
</protein>
<keyword evidence="2" id="KW-1185">Reference proteome</keyword>
<evidence type="ECO:0000313" key="2">
    <source>
        <dbReference type="Proteomes" id="UP001064048"/>
    </source>
</evidence>
<sequence length="124" mass="12752">MSNTTLPLSSSSKSATEASSIAPSKAPIAETTSVSESTSKTTLVAETTWVTESALVAETTLVSEASSPSAESPSGPASAPPPAPFCPVRPVDWGSLVTLYVVIACVCHAKRFYAVHELEQKGQG</sequence>
<comment type="caution">
    <text evidence="1">The sequence shown here is derived from an EMBL/GenBank/DDBJ whole genome shotgun (WGS) entry which is preliminary data.</text>
</comment>
<dbReference type="EMBL" id="CM046125">
    <property type="protein sequence ID" value="KAI8423075.1"/>
    <property type="molecule type" value="Genomic_DNA"/>
</dbReference>
<name>A0ACC0JG76_CHOFU</name>